<gene>
    <name evidence="15" type="ORF">BST26_14200</name>
</gene>
<evidence type="ECO:0000313" key="15">
    <source>
        <dbReference type="EMBL" id="ORA68590.1"/>
    </source>
</evidence>
<evidence type="ECO:0000256" key="2">
    <source>
        <dbReference type="ARBA" id="ARBA00005189"/>
    </source>
</evidence>
<evidence type="ECO:0000256" key="4">
    <source>
        <dbReference type="ARBA" id="ARBA00013244"/>
    </source>
</evidence>
<dbReference type="GO" id="GO:0051701">
    <property type="term" value="P:biological process involved in interaction with host"/>
    <property type="evidence" value="ECO:0007669"/>
    <property type="project" value="TreeGrafter"/>
</dbReference>
<comment type="pathway">
    <text evidence="2">Lipid metabolism.</text>
</comment>
<evidence type="ECO:0000313" key="16">
    <source>
        <dbReference type="Proteomes" id="UP000192801"/>
    </source>
</evidence>
<dbReference type="InterPro" id="IPR045034">
    <property type="entry name" value="O-acyltransferase_WSD1-like"/>
</dbReference>
<name>A0A1X0DA07_9MYCO</name>
<dbReference type="GO" id="GO:0019432">
    <property type="term" value="P:triglyceride biosynthetic process"/>
    <property type="evidence" value="ECO:0007669"/>
    <property type="project" value="UniProtKB-UniPathway"/>
</dbReference>
<dbReference type="STRING" id="444597.BST26_14200"/>
<feature type="domain" description="O-acyltransferase WSD1-like N-terminal" evidence="13">
    <location>
        <begin position="3"/>
        <end position="267"/>
    </location>
</feature>
<keyword evidence="7 11" id="KW-0319">Glycerol metabolism</keyword>
<evidence type="ECO:0000256" key="1">
    <source>
        <dbReference type="ARBA" id="ARBA00004771"/>
    </source>
</evidence>
<evidence type="ECO:0000256" key="11">
    <source>
        <dbReference type="RuleBase" id="RU361241"/>
    </source>
</evidence>
<comment type="caution">
    <text evidence="15">The sequence shown here is derived from an EMBL/GenBank/DDBJ whole genome shotgun (WGS) entry which is preliminary data.</text>
</comment>
<evidence type="ECO:0000256" key="6">
    <source>
        <dbReference type="ARBA" id="ARBA00022679"/>
    </source>
</evidence>
<dbReference type="GO" id="GO:0071731">
    <property type="term" value="P:response to nitric oxide"/>
    <property type="evidence" value="ECO:0007669"/>
    <property type="project" value="TreeGrafter"/>
</dbReference>
<evidence type="ECO:0000256" key="7">
    <source>
        <dbReference type="ARBA" id="ARBA00022798"/>
    </source>
</evidence>
<dbReference type="SUPFAM" id="SSF52777">
    <property type="entry name" value="CoA-dependent acyltransferases"/>
    <property type="match status" value="1"/>
</dbReference>
<dbReference type="GO" id="GO:0005886">
    <property type="term" value="C:plasma membrane"/>
    <property type="evidence" value="ECO:0007669"/>
    <property type="project" value="TreeGrafter"/>
</dbReference>
<comment type="pathway">
    <text evidence="1 11">Glycerolipid metabolism; triacylglycerol biosynthesis.</text>
</comment>
<protein>
    <recommendedName>
        <fullName evidence="4 11">Diacylglycerol O-acyltransferase</fullName>
        <ecNumber evidence="4 11">2.3.1.20</ecNumber>
    </recommendedName>
</protein>
<reference evidence="15 16" key="1">
    <citation type="submission" date="2016-12" db="EMBL/GenBank/DDBJ databases">
        <title>The new phylogeny of genus Mycobacterium.</title>
        <authorList>
            <person name="Tortoli E."/>
            <person name="Trovato A."/>
            <person name="Cirillo D.M."/>
        </authorList>
    </citation>
    <scope>NUCLEOTIDE SEQUENCE [LARGE SCALE GENOMIC DNA]</scope>
    <source>
        <strain evidence="15 16">DSM 45130</strain>
    </source>
</reference>
<evidence type="ECO:0000256" key="10">
    <source>
        <dbReference type="ARBA" id="ARBA00048109"/>
    </source>
</evidence>
<dbReference type="Pfam" id="PF03007">
    <property type="entry name" value="WS_DGAT_cat"/>
    <property type="match status" value="1"/>
</dbReference>
<dbReference type="PANTHER" id="PTHR31650:SF1">
    <property type="entry name" value="WAX ESTER SYNTHASE_DIACYLGLYCEROL ACYLTRANSFERASE 4-RELATED"/>
    <property type="match status" value="1"/>
</dbReference>
<evidence type="ECO:0000256" key="3">
    <source>
        <dbReference type="ARBA" id="ARBA00009587"/>
    </source>
</evidence>
<feature type="domain" description="O-acyltransferase WSD1 C-terminal" evidence="14">
    <location>
        <begin position="320"/>
        <end position="469"/>
    </location>
</feature>
<proteinExistence type="inferred from homology"/>
<keyword evidence="5 11" id="KW-0444">Lipid biosynthesis</keyword>
<feature type="compositionally biased region" description="Low complexity" evidence="12">
    <location>
        <begin position="492"/>
        <end position="509"/>
    </location>
</feature>
<evidence type="ECO:0000256" key="12">
    <source>
        <dbReference type="SAM" id="MobiDB-lite"/>
    </source>
</evidence>
<keyword evidence="16" id="KW-1185">Reference proteome</keyword>
<dbReference type="AlphaFoldDB" id="A0A1X0DA07"/>
<evidence type="ECO:0000256" key="5">
    <source>
        <dbReference type="ARBA" id="ARBA00022516"/>
    </source>
</evidence>
<dbReference type="UniPathway" id="UPA00282"/>
<evidence type="ECO:0000259" key="13">
    <source>
        <dbReference type="Pfam" id="PF03007"/>
    </source>
</evidence>
<dbReference type="InterPro" id="IPR009721">
    <property type="entry name" value="O-acyltransferase_WSD1_C"/>
</dbReference>
<dbReference type="EC" id="2.3.1.20" evidence="4 11"/>
<accession>A0A1X0DA07</accession>
<dbReference type="GO" id="GO:0006071">
    <property type="term" value="P:glycerol metabolic process"/>
    <property type="evidence" value="ECO:0007669"/>
    <property type="project" value="UniProtKB-KW"/>
</dbReference>
<evidence type="ECO:0000256" key="8">
    <source>
        <dbReference type="ARBA" id="ARBA00023098"/>
    </source>
</evidence>
<dbReference type="GO" id="GO:0004144">
    <property type="term" value="F:diacylglycerol O-acyltransferase activity"/>
    <property type="evidence" value="ECO:0007669"/>
    <property type="project" value="UniProtKB-EC"/>
</dbReference>
<dbReference type="GO" id="GO:0001666">
    <property type="term" value="P:response to hypoxia"/>
    <property type="evidence" value="ECO:0007669"/>
    <property type="project" value="TreeGrafter"/>
</dbReference>
<dbReference type="EMBL" id="MVHS01000035">
    <property type="protein sequence ID" value="ORA68590.1"/>
    <property type="molecule type" value="Genomic_DNA"/>
</dbReference>
<evidence type="ECO:0000259" key="14">
    <source>
        <dbReference type="Pfam" id="PF06974"/>
    </source>
</evidence>
<dbReference type="InterPro" id="IPR004255">
    <property type="entry name" value="O-acyltransferase_WSD1_N"/>
</dbReference>
<keyword evidence="9 11" id="KW-0012">Acyltransferase</keyword>
<evidence type="ECO:0000256" key="9">
    <source>
        <dbReference type="ARBA" id="ARBA00023315"/>
    </source>
</evidence>
<sequence length="518" mass="55441">MVALDTSTAHNTIGIVGIYDPSTRGESRGPVTYEEVLKYLEARLHVAESFRERLVEVPFGLDRPWWIRDGDFDLEYHLREIALPAPGSWRQLCTQIARIHARPLDLSRPPWELYLIDGLDGVDHLPQGAFAVFLRIHHSAIDGVAGAEILTAIHSQEPGDSAPPIPEGYHWEPDTVPSDLDLLSRAALHGVARPVDVLRQVVSVAPQLPALVSDTRDPSVTSPATLPKATRFNQVVSPHRVFGTAYTTLDVLKEIRAAVPNATINDVGVAVVGGAIRRYLLDKDELPDEAMVAMMPISVRPTATRASGTATSETSTQTSGNEYSVAPITMATDEEDPLVRLARIVTSTAHVKESGAHPVRALIAMSEEAIGGLMGTVQRAAVRALSRRGRAVAAHTLVSNVPGPQTPMYFCGAQMVDTTGLGPVLDGMGLNNGIGSYGNRVTFCFTADRKALPDPEVYEQCLSGAVEELLDAARAKVQAEPAKRAPAKKAPAKAAPVKAAAAKQAPAKKTAVKKAPAK</sequence>
<dbReference type="NCBIfam" id="TIGR02946">
    <property type="entry name" value="acyl_WS_DGAT"/>
    <property type="match status" value="1"/>
</dbReference>
<dbReference type="InterPro" id="IPR014292">
    <property type="entry name" value="Acyl_transf_WS/DGAT"/>
</dbReference>
<dbReference type="PANTHER" id="PTHR31650">
    <property type="entry name" value="O-ACYLTRANSFERASE (WSD1-LIKE) FAMILY PROTEIN"/>
    <property type="match status" value="1"/>
</dbReference>
<feature type="region of interest" description="Disordered" evidence="12">
    <location>
        <begin position="477"/>
        <end position="518"/>
    </location>
</feature>
<keyword evidence="6 11" id="KW-0808">Transferase</keyword>
<dbReference type="Proteomes" id="UP000192801">
    <property type="component" value="Unassembled WGS sequence"/>
</dbReference>
<comment type="catalytic activity">
    <reaction evidence="10 11">
        <text>an acyl-CoA + a 1,2-diacyl-sn-glycerol = a triacyl-sn-glycerol + CoA</text>
        <dbReference type="Rhea" id="RHEA:10868"/>
        <dbReference type="ChEBI" id="CHEBI:17815"/>
        <dbReference type="ChEBI" id="CHEBI:57287"/>
        <dbReference type="ChEBI" id="CHEBI:58342"/>
        <dbReference type="ChEBI" id="CHEBI:64615"/>
        <dbReference type="EC" id="2.3.1.20"/>
    </reaction>
</comment>
<dbReference type="Pfam" id="PF06974">
    <property type="entry name" value="WS_DGAT_C"/>
    <property type="match status" value="1"/>
</dbReference>
<comment type="similarity">
    <text evidence="3 11">Belongs to the long-chain O-acyltransferase family.</text>
</comment>
<keyword evidence="8 11" id="KW-0443">Lipid metabolism</keyword>
<organism evidence="15 16">
    <name type="scientific">Mycolicibacterium insubricum</name>
    <dbReference type="NCBI Taxonomy" id="444597"/>
    <lineage>
        <taxon>Bacteria</taxon>
        <taxon>Bacillati</taxon>
        <taxon>Actinomycetota</taxon>
        <taxon>Actinomycetes</taxon>
        <taxon>Mycobacteriales</taxon>
        <taxon>Mycobacteriaceae</taxon>
        <taxon>Mycolicibacterium</taxon>
    </lineage>
</organism>